<keyword evidence="2" id="KW-0143">Chaperone</keyword>
<dbReference type="SUPFAM" id="SSF158615">
    <property type="entry name" value="RbcX-like"/>
    <property type="match status" value="1"/>
</dbReference>
<dbReference type="PANTHER" id="PTHR33791:SF1">
    <property type="entry name" value="RUBISCO CHAPERONE RBCX"/>
    <property type="match status" value="1"/>
</dbReference>
<keyword evidence="1" id="KW-0602">Photosynthesis</keyword>
<dbReference type="PANTHER" id="PTHR33791">
    <property type="entry name" value="CHAPERONIN-LIKE RBCX PROTEIN 1, CHLOROPLASTIC"/>
    <property type="match status" value="1"/>
</dbReference>
<dbReference type="EMBL" id="CAID01000005">
    <property type="protein sequence ID" value="CEF97872.1"/>
    <property type="molecule type" value="Genomic_DNA"/>
</dbReference>
<keyword evidence="5" id="KW-1185">Reference proteome</keyword>
<dbReference type="Gene3D" id="1.10.1200.210">
    <property type="entry name" value="Chaperonin-like RbcX"/>
    <property type="match status" value="1"/>
</dbReference>
<name>A0A090M5E6_OSTTA</name>
<protein>
    <submittedName>
        <fullName evidence="4">Chaperonin-like RbcX</fullName>
    </submittedName>
</protein>
<dbReference type="InterPro" id="IPR038052">
    <property type="entry name" value="Chaperonin_RbcX_sf"/>
</dbReference>
<dbReference type="GeneID" id="9834416"/>
<dbReference type="Proteomes" id="UP000009170">
    <property type="component" value="Unassembled WGS sequence"/>
</dbReference>
<dbReference type="KEGG" id="ota:OT_ostta05g00990"/>
<dbReference type="OrthoDB" id="546456at2759"/>
<dbReference type="FunCoup" id="A0A090M5E6">
    <property type="interactions" value="341"/>
</dbReference>
<evidence type="ECO:0000313" key="5">
    <source>
        <dbReference type="Proteomes" id="UP000009170"/>
    </source>
</evidence>
<keyword evidence="3" id="KW-0120">Carbon dioxide fixation</keyword>
<dbReference type="InParanoid" id="A0A090M5E6"/>
<evidence type="ECO:0000256" key="3">
    <source>
        <dbReference type="ARBA" id="ARBA00023300"/>
    </source>
</evidence>
<dbReference type="STRING" id="70448.A0A090M5E6"/>
<dbReference type="GO" id="GO:0110102">
    <property type="term" value="P:ribulose bisphosphate carboxylase complex assembly"/>
    <property type="evidence" value="ECO:0007669"/>
    <property type="project" value="InterPro"/>
</dbReference>
<reference evidence="4 5" key="2">
    <citation type="journal article" date="2014" name="BMC Genomics">
        <title>An improved genome of the model marine alga Ostreococcus tauri unfolds by assessing Illumina de novo assemblies.</title>
        <authorList>
            <person name="Blanc-Mathieu R."/>
            <person name="Verhelst B."/>
            <person name="Derelle E."/>
            <person name="Rombauts S."/>
            <person name="Bouget F.Y."/>
            <person name="Carre I."/>
            <person name="Chateau A."/>
            <person name="Eyre-Walker A."/>
            <person name="Grimsley N."/>
            <person name="Moreau H."/>
            <person name="Piegu B."/>
            <person name="Rivals E."/>
            <person name="Schackwitz W."/>
            <person name="Van de Peer Y."/>
            <person name="Piganeau G."/>
        </authorList>
    </citation>
    <scope>NUCLEOTIDE SEQUENCE [LARGE SCALE GENOMIC DNA]</scope>
    <source>
        <strain evidence="5">OTTH 0595 / CCAP 157/2 / RCC745</strain>
    </source>
</reference>
<reference evidence="5" key="1">
    <citation type="journal article" date="2006" name="Proc. Natl. Acad. Sci. U.S.A.">
        <title>Genome analysis of the smallest free-living eukaryote Ostreococcus tauri unveils many unique features.</title>
        <authorList>
            <person name="Derelle E."/>
            <person name="Ferraz C."/>
            <person name="Rombauts S."/>
            <person name="Rouze P."/>
            <person name="Worden A.Z."/>
            <person name="Robbens S."/>
            <person name="Partensky F."/>
            <person name="Degroeve S."/>
            <person name="Echeynie S."/>
            <person name="Cooke R."/>
            <person name="Saeys Y."/>
            <person name="Wuyts J."/>
            <person name="Jabbari K."/>
            <person name="Bowler C."/>
            <person name="Panaud O."/>
            <person name="Piegu B."/>
            <person name="Ball S.G."/>
            <person name="Ral J.-P."/>
            <person name="Bouget F.-Y."/>
            <person name="Piganeau G."/>
            <person name="De Baets B."/>
            <person name="Picard A."/>
            <person name="Delseny M."/>
            <person name="Demaille J."/>
            <person name="Van de Peer Y."/>
            <person name="Moreau H."/>
        </authorList>
    </citation>
    <scope>NUCLEOTIDE SEQUENCE [LARGE SCALE GENOMIC DNA]</scope>
    <source>
        <strain evidence="5">OTTH 0595 / CCAP 157/2 / RCC745</strain>
    </source>
</reference>
<evidence type="ECO:0000256" key="1">
    <source>
        <dbReference type="ARBA" id="ARBA00022531"/>
    </source>
</evidence>
<evidence type="ECO:0000313" key="4">
    <source>
        <dbReference type="EMBL" id="CEF97872.1"/>
    </source>
</evidence>
<evidence type="ECO:0000256" key="2">
    <source>
        <dbReference type="ARBA" id="ARBA00023186"/>
    </source>
</evidence>
<proteinExistence type="predicted"/>
<gene>
    <name evidence="4" type="ORF">OT_ostta05g00990</name>
</gene>
<dbReference type="GO" id="GO:0015977">
    <property type="term" value="P:carbon fixation"/>
    <property type="evidence" value="ECO:0007669"/>
    <property type="project" value="UniProtKB-KW"/>
</dbReference>
<dbReference type="RefSeq" id="XP_022838938.1">
    <property type="nucleotide sequence ID" value="XM_022984183.1"/>
</dbReference>
<dbReference type="InterPro" id="IPR003435">
    <property type="entry name" value="Chaperonin_RcbX"/>
</dbReference>
<dbReference type="GO" id="GO:0044183">
    <property type="term" value="F:protein folding chaperone"/>
    <property type="evidence" value="ECO:0007669"/>
    <property type="project" value="InterPro"/>
</dbReference>
<accession>A0A090M5E6</accession>
<dbReference type="AlphaFoldDB" id="A0A090M5E6"/>
<organism evidence="4 5">
    <name type="scientific">Ostreococcus tauri</name>
    <name type="common">Marine green alga</name>
    <dbReference type="NCBI Taxonomy" id="70448"/>
    <lineage>
        <taxon>Eukaryota</taxon>
        <taxon>Viridiplantae</taxon>
        <taxon>Chlorophyta</taxon>
        <taxon>Mamiellophyceae</taxon>
        <taxon>Mamiellales</taxon>
        <taxon>Bathycoccaceae</taxon>
        <taxon>Ostreococcus</taxon>
    </lineage>
</organism>
<comment type="caution">
    <text evidence="4">The sequence shown here is derived from an EMBL/GenBank/DDBJ whole genome shotgun (WGS) entry which is preliminary data.</text>
</comment>
<sequence length="187" mass="21449">MRALARTPSIPAFARARCTASARDRRAVVRRGDLGGSYGDTFNDVDSVLMNYFTFRALKETLAQIQETDLSPGKGEYKWLYNFAATEYQNRGDEFVKKLFAEGRSDHAQRILAQRVVLMRRWRSYFNRGLGGEKAQEKFERTNLDILRATLVCSLERSTDESLAEDPDCADPDMLYNRILKENEDDS</sequence>
<dbReference type="GO" id="GO:0015979">
    <property type="term" value="P:photosynthesis"/>
    <property type="evidence" value="ECO:0007669"/>
    <property type="project" value="UniProtKB-KW"/>
</dbReference>
<dbReference type="Pfam" id="PF02341">
    <property type="entry name" value="RbcX"/>
    <property type="match status" value="1"/>
</dbReference>